<dbReference type="GO" id="GO:0016787">
    <property type="term" value="F:hydrolase activity"/>
    <property type="evidence" value="ECO:0007669"/>
    <property type="project" value="InterPro"/>
</dbReference>
<dbReference type="RefSeq" id="WP_059393803.1">
    <property type="nucleotide sequence ID" value="NZ_DF968081.1"/>
</dbReference>
<organism evidence="2">
    <name type="scientific">Fructobacillus tropaeoli</name>
    <dbReference type="NCBI Taxonomy" id="709323"/>
    <lineage>
        <taxon>Bacteria</taxon>
        <taxon>Bacillati</taxon>
        <taxon>Bacillota</taxon>
        <taxon>Bacilli</taxon>
        <taxon>Lactobacillales</taxon>
        <taxon>Lactobacillaceae</taxon>
        <taxon>Fructobacillus</taxon>
    </lineage>
</organism>
<evidence type="ECO:0000259" key="1">
    <source>
        <dbReference type="Pfam" id="PF00149"/>
    </source>
</evidence>
<dbReference type="AlphaFoldDB" id="A0A3F3GZQ8"/>
<reference evidence="2" key="1">
    <citation type="journal article" date="2015" name="BMC Genomics">
        <title>Comparative genomics of Fructobacillus spp. and Leuconostoc spp. reveals niche-specific evolution of Fructobacillus spp.</title>
        <authorList>
            <person name="Endo A."/>
            <person name="Tanizawa Y."/>
            <person name="Tanaka N."/>
            <person name="Maeno S."/>
            <person name="Kumar H."/>
            <person name="Shiwa Y."/>
            <person name="Okada S."/>
            <person name="Yoshikawa H."/>
            <person name="Dicks L."/>
            <person name="Nakagawa J."/>
            <person name="Arita M."/>
        </authorList>
    </citation>
    <scope>NUCLEOTIDE SEQUENCE [LARGE SCALE GENOMIC DNA]</scope>
    <source>
        <strain evidence="2">F214-1</strain>
    </source>
</reference>
<dbReference type="InterPro" id="IPR029052">
    <property type="entry name" value="Metallo-depent_PP-like"/>
</dbReference>
<proteinExistence type="predicted"/>
<dbReference type="SUPFAM" id="SSF56300">
    <property type="entry name" value="Metallo-dependent phosphatases"/>
    <property type="match status" value="1"/>
</dbReference>
<dbReference type="Proteomes" id="UP000064514">
    <property type="component" value="Unassembled WGS sequence"/>
</dbReference>
<sequence length="270" mass="31378">MQVAISSDNHLDLNKVETEWALEQQAAYLQKNQIAVYVIAGDLFNRFDKTLDFARDLQRRLGPATVIRFLAGNHEMGAGVSYQELESPVDDLYFHHKTLDIGSARLIGNNGWYDYSFDQNQHSVAEITRFKREFWYDRRIEQPMTDTERLAINLNQMKQDIKEAKKVGKTPILINHFAQEQAFIDQMPFRMERLDVLRSFLGSQAVSDLAVSNQVQAAISGHLHLHVQALPIQRTTFYNASVGYRTRRVKEWFSHDFMTEWENRLVVLDV</sequence>
<dbReference type="InterPro" id="IPR004843">
    <property type="entry name" value="Calcineurin-like_PHP"/>
</dbReference>
<protein>
    <submittedName>
        <fullName evidence="2">Putative phosphoesterase</fullName>
    </submittedName>
</protein>
<dbReference type="InterPro" id="IPR022302">
    <property type="entry name" value="Phosphoesterase_putative"/>
</dbReference>
<dbReference type="Gene3D" id="3.60.21.10">
    <property type="match status" value="1"/>
</dbReference>
<dbReference type="STRING" id="709323.GCA_001047135_00934"/>
<name>A0A3F3GZQ8_9LACO</name>
<gene>
    <name evidence="2" type="ORF">FTRO_0041260</name>
</gene>
<evidence type="ECO:0000313" key="2">
    <source>
        <dbReference type="EMBL" id="GAP04385.1"/>
    </source>
</evidence>
<feature type="domain" description="Calcineurin-like phosphoesterase" evidence="1">
    <location>
        <begin position="1"/>
        <end position="224"/>
    </location>
</feature>
<dbReference type="NCBIfam" id="TIGR03729">
    <property type="entry name" value="acc_ester"/>
    <property type="match status" value="1"/>
</dbReference>
<dbReference type="Pfam" id="PF00149">
    <property type="entry name" value="Metallophos"/>
    <property type="match status" value="1"/>
</dbReference>
<accession>A0A3F3GZQ8</accession>
<dbReference type="EMBL" id="DF968081">
    <property type="protein sequence ID" value="GAP04385.1"/>
    <property type="molecule type" value="Genomic_DNA"/>
</dbReference>